<keyword evidence="5" id="KW-1185">Reference proteome</keyword>
<organism evidence="2 4">
    <name type="scientific">Glycomyces lechevalierae</name>
    <dbReference type="NCBI Taxonomy" id="256034"/>
    <lineage>
        <taxon>Bacteria</taxon>
        <taxon>Bacillati</taxon>
        <taxon>Actinomycetota</taxon>
        <taxon>Actinomycetes</taxon>
        <taxon>Glycomycetales</taxon>
        <taxon>Glycomycetaceae</taxon>
        <taxon>Glycomyces</taxon>
    </lineage>
</organism>
<reference evidence="3 5" key="2">
    <citation type="submission" date="2023-07" db="EMBL/GenBank/DDBJ databases">
        <title>Sequencing the genomes of 1000 actinobacteria strains.</title>
        <authorList>
            <person name="Klenk H.-P."/>
        </authorList>
    </citation>
    <scope>NUCLEOTIDE SEQUENCE [LARGE SCALE GENOMIC DNA]</scope>
    <source>
        <strain evidence="3 5">DSM 44724</strain>
    </source>
</reference>
<evidence type="ECO:0008006" key="6">
    <source>
        <dbReference type="Google" id="ProtNLM"/>
    </source>
</evidence>
<feature type="compositionally biased region" description="Low complexity" evidence="1">
    <location>
        <begin position="1"/>
        <end position="11"/>
    </location>
</feature>
<evidence type="ECO:0000313" key="4">
    <source>
        <dbReference type="Proteomes" id="UP001145799"/>
    </source>
</evidence>
<comment type="caution">
    <text evidence="2">The sequence shown here is derived from an EMBL/GenBank/DDBJ whole genome shotgun (WGS) entry which is preliminary data.</text>
</comment>
<dbReference type="EMBL" id="JAVDYD010000001">
    <property type="protein sequence ID" value="MDR7336564.1"/>
    <property type="molecule type" value="Genomic_DNA"/>
</dbReference>
<sequence>MRRTMTATAESGAEEGEARRPLRTEFAFELPRGYVDQSGATHTSGVMRLATARDELIPLRDDRVRENAAYLTVVLLARVVTRIGSVTDVHTGIIENLFASDLAFLQDMYRRINSEGHTRAGVTCPECAHSFDVDLSGGRLGES</sequence>
<dbReference type="EMBL" id="JAPZVQ010000020">
    <property type="protein sequence ID" value="MDA1387896.1"/>
    <property type="molecule type" value="Genomic_DNA"/>
</dbReference>
<accession>A0A9X3PPV2</accession>
<reference evidence="2" key="1">
    <citation type="submission" date="2022-12" db="EMBL/GenBank/DDBJ databases">
        <title>Gycomyces niveus sp.nov., a novel actinomycete isolated from soil in Shouguang.</title>
        <authorList>
            <person name="Yang X."/>
        </authorList>
    </citation>
    <scope>NUCLEOTIDE SEQUENCE</scope>
    <source>
        <strain evidence="2">DSM 44724</strain>
    </source>
</reference>
<dbReference type="RefSeq" id="WP_270124395.1">
    <property type="nucleotide sequence ID" value="NZ_BAAAOM010000002.1"/>
</dbReference>
<dbReference type="Proteomes" id="UP001145799">
    <property type="component" value="Unassembled WGS sequence"/>
</dbReference>
<evidence type="ECO:0000256" key="1">
    <source>
        <dbReference type="SAM" id="MobiDB-lite"/>
    </source>
</evidence>
<name>A0A9X3PPV2_9ACTN</name>
<evidence type="ECO:0000313" key="2">
    <source>
        <dbReference type="EMBL" id="MDA1387896.1"/>
    </source>
</evidence>
<gene>
    <name evidence="3" type="ORF">J2S69_000283</name>
    <name evidence="2" type="ORF">O2L01_23080</name>
</gene>
<protein>
    <recommendedName>
        <fullName evidence="6">Secreted protein</fullName>
    </recommendedName>
</protein>
<proteinExistence type="predicted"/>
<evidence type="ECO:0000313" key="5">
    <source>
        <dbReference type="Proteomes" id="UP001183604"/>
    </source>
</evidence>
<dbReference type="AlphaFoldDB" id="A0A9X3PPV2"/>
<feature type="region of interest" description="Disordered" evidence="1">
    <location>
        <begin position="1"/>
        <end position="20"/>
    </location>
</feature>
<dbReference type="Proteomes" id="UP001183604">
    <property type="component" value="Unassembled WGS sequence"/>
</dbReference>
<evidence type="ECO:0000313" key="3">
    <source>
        <dbReference type="EMBL" id="MDR7336564.1"/>
    </source>
</evidence>